<protein>
    <submittedName>
        <fullName evidence="1">Uncharacterized protein</fullName>
    </submittedName>
</protein>
<evidence type="ECO:0000313" key="1">
    <source>
        <dbReference type="EMBL" id="BBY23616.1"/>
    </source>
</evidence>
<dbReference type="Proteomes" id="UP000467130">
    <property type="component" value="Chromosome"/>
</dbReference>
<sequence>MKRAVVAAILFGGCYTGMPAATADKPACSATECTFLSPSRNISCEVNYQRAGLSDDAYCQTMNPPQSVQLSATGVVTPCKGTSCLGNPAEDTPTLGYDQTAGVGPFTCTSKPDGVTCTVSSGKGFTISNAGITPVG</sequence>
<dbReference type="KEGG" id="msto:MSTO_38210"/>
<reference evidence="1 2" key="1">
    <citation type="journal article" date="2019" name="Emerg. Microbes Infect.">
        <title>Comprehensive subspecies identification of 175 nontuberculous mycobacteria species based on 7547 genomic profiles.</title>
        <authorList>
            <person name="Matsumoto Y."/>
            <person name="Kinjo T."/>
            <person name="Motooka D."/>
            <person name="Nabeya D."/>
            <person name="Jung N."/>
            <person name="Uechi K."/>
            <person name="Horii T."/>
            <person name="Iida T."/>
            <person name="Fujita J."/>
            <person name="Nakamura S."/>
        </authorList>
    </citation>
    <scope>NUCLEOTIDE SEQUENCE [LARGE SCALE GENOMIC DNA]</scope>
    <source>
        <strain evidence="1 2">JCM 17783</strain>
    </source>
</reference>
<proteinExistence type="predicted"/>
<dbReference type="EMBL" id="AP022587">
    <property type="protein sequence ID" value="BBY23616.1"/>
    <property type="molecule type" value="Genomic_DNA"/>
</dbReference>
<name>A0A7I7QC54_9MYCO</name>
<evidence type="ECO:0000313" key="2">
    <source>
        <dbReference type="Proteomes" id="UP000467130"/>
    </source>
</evidence>
<keyword evidence="2" id="KW-1185">Reference proteome</keyword>
<dbReference type="AlphaFoldDB" id="A0A7I7QC54"/>
<gene>
    <name evidence="1" type="ORF">MSTO_38210</name>
</gene>
<organism evidence="1 2">
    <name type="scientific">Mycobacterium stomatepiae</name>
    <dbReference type="NCBI Taxonomy" id="470076"/>
    <lineage>
        <taxon>Bacteria</taxon>
        <taxon>Bacillati</taxon>
        <taxon>Actinomycetota</taxon>
        <taxon>Actinomycetes</taxon>
        <taxon>Mycobacteriales</taxon>
        <taxon>Mycobacteriaceae</taxon>
        <taxon>Mycobacterium</taxon>
        <taxon>Mycobacterium simiae complex</taxon>
    </lineage>
</organism>
<dbReference type="RefSeq" id="WP_163791311.1">
    <property type="nucleotide sequence ID" value="NZ_AP022587.1"/>
</dbReference>
<accession>A0A7I7QC54</accession>